<dbReference type="AlphaFoldDB" id="A0A0U3BLD7"/>
<dbReference type="PROSITE" id="PS00138">
    <property type="entry name" value="SUBTILASE_SER"/>
    <property type="match status" value="1"/>
</dbReference>
<dbReference type="InterPro" id="IPR022398">
    <property type="entry name" value="Peptidase_S8_His-AS"/>
</dbReference>
<reference evidence="10 11" key="1">
    <citation type="journal article" date="2012" name="J. Bacteriol.">
        <title>Draft genome sequence of Streptomyces globisporus C-1027, which produces an antitumor antibiotic consisting of a nine-membered enediyne with a chromoprotein.</title>
        <authorList>
            <person name="Wang L."/>
            <person name="Wang S."/>
            <person name="He Q."/>
            <person name="Yu T."/>
            <person name="Li Q."/>
            <person name="Hong B."/>
        </authorList>
    </citation>
    <scope>NUCLEOTIDE SEQUENCE [LARGE SCALE GENOMIC DNA]</scope>
    <source>
        <strain evidence="10 11">C-1027</strain>
    </source>
</reference>
<dbReference type="CDD" id="cd04077">
    <property type="entry name" value="Peptidases_S8_PCSK9_ProteinaseK_like"/>
    <property type="match status" value="1"/>
</dbReference>
<feature type="active site" description="Charge relay system" evidence="5">
    <location>
        <position position="199"/>
    </location>
</feature>
<keyword evidence="4 5" id="KW-0720">Serine protease</keyword>
<dbReference type="PRINTS" id="PR00723">
    <property type="entry name" value="SUBTILISIN"/>
</dbReference>
<dbReference type="PROSITE" id="PS00136">
    <property type="entry name" value="SUBTILASE_ASP"/>
    <property type="match status" value="1"/>
</dbReference>
<dbReference type="RefSeq" id="WP_010059218.1">
    <property type="nucleotide sequence ID" value="NZ_CP013738.1"/>
</dbReference>
<evidence type="ECO:0000256" key="7">
    <source>
        <dbReference type="SAM" id="MobiDB-lite"/>
    </source>
</evidence>
<dbReference type="InterPro" id="IPR050131">
    <property type="entry name" value="Peptidase_S8_subtilisin-like"/>
</dbReference>
<dbReference type="KEGG" id="sgb:WQO_32680"/>
<dbReference type="InterPro" id="IPR034193">
    <property type="entry name" value="PCSK9_ProteinaseK-like"/>
</dbReference>
<gene>
    <name evidence="10" type="ORF">WQO_32680</name>
</gene>
<feature type="active site" description="Charge relay system" evidence="5">
    <location>
        <position position="359"/>
    </location>
</feature>
<dbReference type="InterPro" id="IPR023828">
    <property type="entry name" value="Peptidase_S8_Ser-AS"/>
</dbReference>
<dbReference type="SUPFAM" id="SSF49785">
    <property type="entry name" value="Galactose-binding domain-like"/>
    <property type="match status" value="1"/>
</dbReference>
<evidence type="ECO:0000313" key="11">
    <source>
        <dbReference type="Proteomes" id="UP000064183"/>
    </source>
</evidence>
<dbReference type="Pfam" id="PF05922">
    <property type="entry name" value="Inhibitor_I9"/>
    <property type="match status" value="1"/>
</dbReference>
<dbReference type="InterPro" id="IPR036852">
    <property type="entry name" value="Peptidase_S8/S53_dom_sf"/>
</dbReference>
<evidence type="ECO:0000256" key="4">
    <source>
        <dbReference type="ARBA" id="ARBA00022825"/>
    </source>
</evidence>
<dbReference type="Gene3D" id="3.30.70.80">
    <property type="entry name" value="Peptidase S8 propeptide/proteinase inhibitor I9"/>
    <property type="match status" value="1"/>
</dbReference>
<organism evidence="10 11">
    <name type="scientific">Streptomyces globisporus C-1027</name>
    <dbReference type="NCBI Taxonomy" id="1172567"/>
    <lineage>
        <taxon>Bacteria</taxon>
        <taxon>Bacillati</taxon>
        <taxon>Actinomycetota</taxon>
        <taxon>Actinomycetes</taxon>
        <taxon>Kitasatosporales</taxon>
        <taxon>Streptomycetaceae</taxon>
        <taxon>Streptomyces</taxon>
    </lineage>
</organism>
<evidence type="ECO:0000256" key="8">
    <source>
        <dbReference type="SAM" id="SignalP"/>
    </source>
</evidence>
<dbReference type="SUPFAM" id="SSF54897">
    <property type="entry name" value="Protease propeptides/inhibitors"/>
    <property type="match status" value="1"/>
</dbReference>
<evidence type="ECO:0000256" key="1">
    <source>
        <dbReference type="ARBA" id="ARBA00011073"/>
    </source>
</evidence>
<keyword evidence="2 5" id="KW-0645">Protease</keyword>
<evidence type="ECO:0000313" key="10">
    <source>
        <dbReference type="EMBL" id="ALU97687.1"/>
    </source>
</evidence>
<dbReference type="SUPFAM" id="SSF52743">
    <property type="entry name" value="Subtilisin-like"/>
    <property type="match status" value="1"/>
</dbReference>
<sequence length="537" mass="55132">MDRPVRTLRRLLAVGAGAALLVGAASTAAVTAAPVPPGGGEGRIVGADRPDAVEGSYIVTLKDSVARTEIPSVARSLSQRHAGQVRSTYTTALRGFSVKMSEEKAKRLAADPSVARVEADGAAYATGTQPNPPSYGLDRIDQRSLPLDRSFTYPSDASNVTVYVVDSGVRMSHGDFGGRATSGYDFIDNDSNASDCHGHGTHVAGTAAGSSYGVAKGAKIVSVRVLNCQGSSGTSWDPVLRGIDWVTKNAKKPAVVNMSVGGGKTQSINDAINNSIASGITWVVAAGNNNADSCQYSPSSTPAAITVGATNSSDARATGWSNGQASNYGTCLDIFAPGDKIISSSNAGDSANQSMSGTSMASPHTAGAAALLLAANPSLTPAQVRDKLVADATPDKISDARPGSPNRLLFTGTGGGEDPTDPPGKKFESAGQVQIRDNATVESPITVTGIDGNAPANLSVTLDIRHTFRGDLKVELVPPGGGAAVLKNFNSNDSADNVQGTFTVNASNSPANGVWKLRVTDNWVNDTGSINSWSLQF</sequence>
<dbReference type="Gene3D" id="3.40.50.200">
    <property type="entry name" value="Peptidase S8/S53 domain"/>
    <property type="match status" value="1"/>
</dbReference>
<feature type="active site" description="Charge relay system" evidence="5">
    <location>
        <position position="166"/>
    </location>
</feature>
<feature type="region of interest" description="Disordered" evidence="7">
    <location>
        <begin position="392"/>
        <end position="430"/>
    </location>
</feature>
<dbReference type="Pfam" id="PF00082">
    <property type="entry name" value="Peptidase_S8"/>
    <property type="match status" value="1"/>
</dbReference>
<dbReference type="PROSITE" id="PS00137">
    <property type="entry name" value="SUBTILASE_HIS"/>
    <property type="match status" value="1"/>
</dbReference>
<dbReference type="GO" id="GO:0005615">
    <property type="term" value="C:extracellular space"/>
    <property type="evidence" value="ECO:0007669"/>
    <property type="project" value="TreeGrafter"/>
</dbReference>
<dbReference type="EMBL" id="CP013738">
    <property type="protein sequence ID" value="ALU97687.1"/>
    <property type="molecule type" value="Genomic_DNA"/>
</dbReference>
<dbReference type="InterPro" id="IPR010259">
    <property type="entry name" value="S8pro/Inhibitor_I9"/>
</dbReference>
<dbReference type="InterPro" id="IPR015500">
    <property type="entry name" value="Peptidase_S8_subtilisin-rel"/>
</dbReference>
<evidence type="ECO:0000256" key="6">
    <source>
        <dbReference type="RuleBase" id="RU003355"/>
    </source>
</evidence>
<protein>
    <submittedName>
        <fullName evidence="10">Serine protease</fullName>
    </submittedName>
</protein>
<dbReference type="PANTHER" id="PTHR43806:SF11">
    <property type="entry name" value="CEREVISIN-RELATED"/>
    <property type="match status" value="1"/>
</dbReference>
<dbReference type="FunFam" id="3.40.50.200:FF:000014">
    <property type="entry name" value="Proteinase K"/>
    <property type="match status" value="1"/>
</dbReference>
<accession>A0A0U3BLD7</accession>
<dbReference type="Pfam" id="PF01483">
    <property type="entry name" value="P_proprotein"/>
    <property type="match status" value="1"/>
</dbReference>
<evidence type="ECO:0000256" key="3">
    <source>
        <dbReference type="ARBA" id="ARBA00022801"/>
    </source>
</evidence>
<dbReference type="Gene3D" id="2.60.120.260">
    <property type="entry name" value="Galactose-binding domain-like"/>
    <property type="match status" value="1"/>
</dbReference>
<dbReference type="InterPro" id="IPR037045">
    <property type="entry name" value="S8pro/Inhibitor_I9_sf"/>
</dbReference>
<feature type="chain" id="PRO_5006836601" evidence="8">
    <location>
        <begin position="29"/>
        <end position="537"/>
    </location>
</feature>
<name>A0A0U3BLD7_STRGL</name>
<evidence type="ECO:0000256" key="5">
    <source>
        <dbReference type="PROSITE-ProRule" id="PRU01240"/>
    </source>
</evidence>
<dbReference type="InterPro" id="IPR023827">
    <property type="entry name" value="Peptidase_S8_Asp-AS"/>
</dbReference>
<evidence type="ECO:0000256" key="2">
    <source>
        <dbReference type="ARBA" id="ARBA00022670"/>
    </source>
</evidence>
<feature type="signal peptide" evidence="8">
    <location>
        <begin position="1"/>
        <end position="28"/>
    </location>
</feature>
<dbReference type="PROSITE" id="PS51892">
    <property type="entry name" value="SUBTILASE"/>
    <property type="match status" value="1"/>
</dbReference>
<dbReference type="PANTHER" id="PTHR43806">
    <property type="entry name" value="PEPTIDASE S8"/>
    <property type="match status" value="1"/>
</dbReference>
<proteinExistence type="inferred from homology"/>
<dbReference type="InterPro" id="IPR000209">
    <property type="entry name" value="Peptidase_S8/S53_dom"/>
</dbReference>
<keyword evidence="8" id="KW-0732">Signal</keyword>
<evidence type="ECO:0000259" key="9">
    <source>
        <dbReference type="PROSITE" id="PS51829"/>
    </source>
</evidence>
<dbReference type="InterPro" id="IPR002884">
    <property type="entry name" value="P_dom"/>
</dbReference>
<dbReference type="Proteomes" id="UP000064183">
    <property type="component" value="Chromosome"/>
</dbReference>
<comment type="similarity">
    <text evidence="1 5 6">Belongs to the peptidase S8 family.</text>
</comment>
<feature type="domain" description="P/Homo B" evidence="9">
    <location>
        <begin position="421"/>
        <end position="537"/>
    </location>
</feature>
<dbReference type="STRING" id="1172567.WQO_32680"/>
<dbReference type="GeneID" id="27787196"/>
<dbReference type="GO" id="GO:0006508">
    <property type="term" value="P:proteolysis"/>
    <property type="evidence" value="ECO:0007669"/>
    <property type="project" value="UniProtKB-KW"/>
</dbReference>
<keyword evidence="3 5" id="KW-0378">Hydrolase</keyword>
<dbReference type="GO" id="GO:0004252">
    <property type="term" value="F:serine-type endopeptidase activity"/>
    <property type="evidence" value="ECO:0007669"/>
    <property type="project" value="UniProtKB-UniRule"/>
</dbReference>
<dbReference type="InterPro" id="IPR008979">
    <property type="entry name" value="Galactose-bd-like_sf"/>
</dbReference>
<dbReference type="PROSITE" id="PS51829">
    <property type="entry name" value="P_HOMO_B"/>
    <property type="match status" value="1"/>
</dbReference>